<dbReference type="InterPro" id="IPR056569">
    <property type="entry name" value="ArlJ-like"/>
</dbReference>
<feature type="transmembrane region" description="Helical" evidence="1">
    <location>
        <begin position="112"/>
        <end position="133"/>
    </location>
</feature>
<evidence type="ECO:0000313" key="2">
    <source>
        <dbReference type="EMBL" id="WNY27011.1"/>
    </source>
</evidence>
<feature type="transmembrane region" description="Helical" evidence="1">
    <location>
        <begin position="263"/>
        <end position="283"/>
    </location>
</feature>
<evidence type="ECO:0008006" key="4">
    <source>
        <dbReference type="Google" id="ProtNLM"/>
    </source>
</evidence>
<keyword evidence="1" id="KW-1133">Transmembrane helix</keyword>
<accession>A0AA96V6Y2</accession>
<proteinExistence type="predicted"/>
<evidence type="ECO:0000313" key="3">
    <source>
        <dbReference type="Proteomes" id="UP001304970"/>
    </source>
</evidence>
<name>A0AA96V6Y2_9EURY</name>
<protein>
    <recommendedName>
        <fullName evidence="4">Type II secretion system protein GspF domain-containing protein</fullName>
    </recommendedName>
</protein>
<dbReference type="EMBL" id="CP131061">
    <property type="protein sequence ID" value="WNY27011.1"/>
    <property type="molecule type" value="Genomic_DNA"/>
</dbReference>
<dbReference type="Proteomes" id="UP001304970">
    <property type="component" value="Chromosome"/>
</dbReference>
<evidence type="ECO:0000256" key="1">
    <source>
        <dbReference type="SAM" id="Phobius"/>
    </source>
</evidence>
<organism evidence="2 3">
    <name type="scientific">Methanolapillus ohkumae</name>
    <dbReference type="NCBI Taxonomy" id="3028298"/>
    <lineage>
        <taxon>Archaea</taxon>
        <taxon>Methanobacteriati</taxon>
        <taxon>Methanobacteriota</taxon>
        <taxon>Stenosarchaea group</taxon>
        <taxon>Methanomicrobia</taxon>
        <taxon>Methanosarcinales</taxon>
        <taxon>Methanosarcinaceae</taxon>
        <taxon>Methanolapillus</taxon>
    </lineage>
</organism>
<feature type="transmembrane region" description="Helical" evidence="1">
    <location>
        <begin position="75"/>
        <end position="100"/>
    </location>
</feature>
<gene>
    <name evidence="2" type="ORF">MsAm2_07950</name>
</gene>
<dbReference type="PANTHER" id="PTHR35402">
    <property type="entry name" value="INTEGRAL MEMBRANE PROTEIN-RELATED"/>
    <property type="match status" value="1"/>
</dbReference>
<reference evidence="2 3" key="1">
    <citation type="submission" date="2023-07" db="EMBL/GenBank/DDBJ databases">
        <title>Closed genome sequence of Methanosarcinaceae archaeon Am2.</title>
        <authorList>
            <person name="Poehlein A."/>
            <person name="Protasov E."/>
            <person name="Platt K."/>
            <person name="Reeh H."/>
            <person name="Daniel R."/>
            <person name="Brune A."/>
        </authorList>
    </citation>
    <scope>NUCLEOTIDE SEQUENCE [LARGE SCALE GENOMIC DNA]</scope>
    <source>
        <strain evidence="2 3">Am2</strain>
    </source>
</reference>
<keyword evidence="1" id="KW-0812">Transmembrane</keyword>
<keyword evidence="3" id="KW-1185">Reference proteome</keyword>
<feature type="transmembrane region" description="Helical" evidence="1">
    <location>
        <begin position="26"/>
        <end position="54"/>
    </location>
</feature>
<dbReference type="PANTHER" id="PTHR35402:SF1">
    <property type="entry name" value="TYPE II SECRETION SYSTEM PROTEIN GSPF DOMAIN-CONTAINING PROTEIN"/>
    <property type="match status" value="1"/>
</dbReference>
<keyword evidence="1" id="KW-0472">Membrane</keyword>
<dbReference type="AlphaFoldDB" id="A0AA96V6Y2"/>
<feature type="transmembrane region" description="Helical" evidence="1">
    <location>
        <begin position="231"/>
        <end position="251"/>
    </location>
</feature>
<sequence>MPSSPSFQLFEKKAAESRLFISVPMYFSLVFSASSLLFIFCTLWAFVLFLILFFQRNESFGINFGSALDNPFKLLLLPFLIFAGLECLILVFAFLLPFLLSAEKKIQIENQLPFAVNYMSAMASAGIPPEFIFQSLFEKKMKNVYDAIAFEFMILECHLHLLGKDLPSALQYLSDTTPSPLLSEFLTGAKNTIVSGSDFQVFVLSKKQEYQSLFLRKKDQFFQMLDLLSEIYMTIFLAAPVFFIILLFTIAPLSGPKTEEMKFLVYQAVPFLGLFFLFFLEVIDPKENR</sequence>